<proteinExistence type="predicted"/>
<evidence type="ECO:0000256" key="1">
    <source>
        <dbReference type="SAM" id="Phobius"/>
    </source>
</evidence>
<accession>A0A6N2LCB8</accession>
<reference evidence="2" key="1">
    <citation type="submission" date="2019-03" db="EMBL/GenBank/DDBJ databases">
        <authorList>
            <person name="Mank J."/>
            <person name="Almeida P."/>
        </authorList>
    </citation>
    <scope>NUCLEOTIDE SEQUENCE</scope>
    <source>
        <strain evidence="2">78183</strain>
    </source>
</reference>
<name>A0A6N2LCB8_SALVM</name>
<keyword evidence="1" id="KW-0472">Membrane</keyword>
<keyword evidence="1" id="KW-1133">Transmembrane helix</keyword>
<protein>
    <submittedName>
        <fullName evidence="2">Uncharacterized protein</fullName>
    </submittedName>
</protein>
<dbReference type="EMBL" id="CAADRP010001446">
    <property type="protein sequence ID" value="VFU38577.1"/>
    <property type="molecule type" value="Genomic_DNA"/>
</dbReference>
<gene>
    <name evidence="2" type="ORF">SVIM_LOCUS211258</name>
</gene>
<organism evidence="2">
    <name type="scientific">Salix viminalis</name>
    <name type="common">Common osier</name>
    <name type="synonym">Basket willow</name>
    <dbReference type="NCBI Taxonomy" id="40686"/>
    <lineage>
        <taxon>Eukaryota</taxon>
        <taxon>Viridiplantae</taxon>
        <taxon>Streptophyta</taxon>
        <taxon>Embryophyta</taxon>
        <taxon>Tracheophyta</taxon>
        <taxon>Spermatophyta</taxon>
        <taxon>Magnoliopsida</taxon>
        <taxon>eudicotyledons</taxon>
        <taxon>Gunneridae</taxon>
        <taxon>Pentapetalae</taxon>
        <taxon>rosids</taxon>
        <taxon>fabids</taxon>
        <taxon>Malpighiales</taxon>
        <taxon>Salicaceae</taxon>
        <taxon>Saliceae</taxon>
        <taxon>Salix</taxon>
    </lineage>
</organism>
<feature type="transmembrane region" description="Helical" evidence="1">
    <location>
        <begin position="61"/>
        <end position="83"/>
    </location>
</feature>
<dbReference type="AlphaFoldDB" id="A0A6N2LCB8"/>
<keyword evidence="1" id="KW-0812">Transmembrane</keyword>
<evidence type="ECO:0000313" key="2">
    <source>
        <dbReference type="EMBL" id="VFU38577.1"/>
    </source>
</evidence>
<sequence>MISDQASFPPTMFDQRSRNGLRFSMQSKRDVLLHHVFDLIWSIEPGDQEEERKHPVLVSNLGFLCLVLFHMIFRGIAITSHWYQRKRKKKDSKQSKNCLVRCERDENGRLKGGGKFN</sequence>